<dbReference type="OrthoDB" id="5427350at2759"/>
<dbReference type="GeneID" id="41974053"/>
<dbReference type="EMBL" id="SKBQ01000038">
    <property type="protein sequence ID" value="TPX12961.1"/>
    <property type="molecule type" value="Genomic_DNA"/>
</dbReference>
<evidence type="ECO:0008006" key="3">
    <source>
        <dbReference type="Google" id="ProtNLM"/>
    </source>
</evidence>
<dbReference type="RefSeq" id="XP_030994672.1">
    <property type="nucleotide sequence ID" value="XM_031141258.1"/>
</dbReference>
<dbReference type="STRING" id="1093900.A0A507B7C3"/>
<sequence length="472" mass="51370">MVAPLFQVTTWDKTAVDRAPYIFMSTLAAIGDSPPATYIFQSSDLSLVYAEPAAADGSVGSTTANVRTQKLNDETYLTYWRGPNVGGNSSRGCGFYNQQYELVYDVNPVGLAPEVVLDIHECQVTQDNTVLISIYAARPIDARPVGGPADGLLIDSLFQEIDPVTNELLFTWAAIDHFVITDSHVPYEVITTSGATGWDWSHLNSVEKTADGNYLVSFRHLSTVSLHNGTTGATIWALGGKANQFADLSGGNATNFAWQHDARFRSADLRLLSLFDNQGDNNQIGCTGVSCSRGLLLDLDFEAVTARVEREYRYPIGLVSDAMGSYGVLDNGNVLVGWGLNPAITEYHSDTGECVFDVQFAPWPANENDFTNANYRVFKGDWMAYPAWPPAAVVEDGVLYVSWNGATEVSHWAIYTAADGELSDSLQLDLVAPKDGFETSIAVKKKTRYVQAKALNRDRQAIPGGSSAVIEL</sequence>
<dbReference type="InterPro" id="IPR039535">
    <property type="entry name" value="ASST-like"/>
</dbReference>
<evidence type="ECO:0000313" key="2">
    <source>
        <dbReference type="Proteomes" id="UP000319257"/>
    </source>
</evidence>
<dbReference type="Proteomes" id="UP000319257">
    <property type="component" value="Unassembled WGS sequence"/>
</dbReference>
<name>A0A507B7C3_9PEZI</name>
<proteinExistence type="predicted"/>
<dbReference type="PANTHER" id="PTHR35340">
    <property type="entry name" value="PQQ ENZYME REPEAT PROTEIN-RELATED"/>
    <property type="match status" value="1"/>
</dbReference>
<dbReference type="Pfam" id="PF14269">
    <property type="entry name" value="Arylsulfotran_2"/>
    <property type="match status" value="1"/>
</dbReference>
<reference evidence="1 2" key="1">
    <citation type="submission" date="2019-06" db="EMBL/GenBank/DDBJ databases">
        <title>Draft genome sequence of the filamentous fungus Phialemoniopsis curvata isolated from diesel fuel.</title>
        <authorList>
            <person name="Varaljay V.A."/>
            <person name="Lyon W.J."/>
            <person name="Crouch A.L."/>
            <person name="Drake C.E."/>
            <person name="Hollomon J.M."/>
            <person name="Nadeau L.J."/>
            <person name="Nunn H.S."/>
            <person name="Stevenson B.S."/>
            <person name="Bojanowski C.L."/>
            <person name="Crookes-Goodson W.J."/>
        </authorList>
    </citation>
    <scope>NUCLEOTIDE SEQUENCE [LARGE SCALE GENOMIC DNA]</scope>
    <source>
        <strain evidence="1 2">D216</strain>
    </source>
</reference>
<accession>A0A507B7C3</accession>
<gene>
    <name evidence="1" type="ORF">E0L32_006606</name>
</gene>
<dbReference type="AlphaFoldDB" id="A0A507B7C3"/>
<dbReference type="InParanoid" id="A0A507B7C3"/>
<organism evidence="1 2">
    <name type="scientific">Thyridium curvatum</name>
    <dbReference type="NCBI Taxonomy" id="1093900"/>
    <lineage>
        <taxon>Eukaryota</taxon>
        <taxon>Fungi</taxon>
        <taxon>Dikarya</taxon>
        <taxon>Ascomycota</taxon>
        <taxon>Pezizomycotina</taxon>
        <taxon>Sordariomycetes</taxon>
        <taxon>Sordariomycetidae</taxon>
        <taxon>Thyridiales</taxon>
        <taxon>Thyridiaceae</taxon>
        <taxon>Thyridium</taxon>
    </lineage>
</organism>
<protein>
    <recommendedName>
        <fullName evidence="3">ASST-domain-containing protein</fullName>
    </recommendedName>
</protein>
<dbReference type="InterPro" id="IPR053143">
    <property type="entry name" value="Arylsulfate_ST"/>
</dbReference>
<evidence type="ECO:0000313" key="1">
    <source>
        <dbReference type="EMBL" id="TPX12961.1"/>
    </source>
</evidence>
<keyword evidence="2" id="KW-1185">Reference proteome</keyword>
<comment type="caution">
    <text evidence="1">The sequence shown here is derived from an EMBL/GenBank/DDBJ whole genome shotgun (WGS) entry which is preliminary data.</text>
</comment>
<dbReference type="PANTHER" id="PTHR35340:SF5">
    <property type="entry name" value="ASST-DOMAIN-CONTAINING PROTEIN"/>
    <property type="match status" value="1"/>
</dbReference>